<dbReference type="Pfam" id="PF25757">
    <property type="entry name" value="TPR_DNAAF5"/>
    <property type="match status" value="1"/>
</dbReference>
<feature type="compositionally biased region" description="Polar residues" evidence="1">
    <location>
        <begin position="37"/>
        <end position="48"/>
    </location>
</feature>
<dbReference type="SUPFAM" id="SSF48371">
    <property type="entry name" value="ARM repeat"/>
    <property type="match status" value="1"/>
</dbReference>
<proteinExistence type="predicted"/>
<evidence type="ECO:0000313" key="4">
    <source>
        <dbReference type="EMBL" id="KAK9832390.1"/>
    </source>
</evidence>
<evidence type="ECO:0000259" key="3">
    <source>
        <dbReference type="Pfam" id="PF25757"/>
    </source>
</evidence>
<accession>A0AAW1RFG6</accession>
<dbReference type="InterPro" id="IPR057978">
    <property type="entry name" value="TPR_DAAF5"/>
</dbReference>
<feature type="domain" description="Dynein axonemal assembly factor 5 TPR repeats" evidence="3">
    <location>
        <begin position="92"/>
        <end position="385"/>
    </location>
</feature>
<dbReference type="AlphaFoldDB" id="A0AAW1RFG6"/>
<protein>
    <submittedName>
        <fullName evidence="4">Uncharacterized protein</fullName>
    </submittedName>
</protein>
<dbReference type="PANTHER" id="PTHR16216:SF2">
    <property type="entry name" value="DYNEIN AXONEMAL ASSEMBLY FACTOR 5"/>
    <property type="match status" value="1"/>
</dbReference>
<dbReference type="EMBL" id="JALJOS010000012">
    <property type="protein sequence ID" value="KAK9832390.1"/>
    <property type="molecule type" value="Genomic_DNA"/>
</dbReference>
<dbReference type="PANTHER" id="PTHR16216">
    <property type="entry name" value="DYNEIN ASSEMBLY FACTOR 5, AXONEMAL"/>
    <property type="match status" value="1"/>
</dbReference>
<evidence type="ECO:0000256" key="1">
    <source>
        <dbReference type="SAM" id="MobiDB-lite"/>
    </source>
</evidence>
<organism evidence="4 5">
    <name type="scientific">Apatococcus lobatus</name>
    <dbReference type="NCBI Taxonomy" id="904363"/>
    <lineage>
        <taxon>Eukaryota</taxon>
        <taxon>Viridiplantae</taxon>
        <taxon>Chlorophyta</taxon>
        <taxon>core chlorophytes</taxon>
        <taxon>Trebouxiophyceae</taxon>
        <taxon>Chlorellales</taxon>
        <taxon>Chlorellaceae</taxon>
        <taxon>Apatococcus</taxon>
    </lineage>
</organism>
<feature type="domain" description="Dynein axonemal assembly factor 5 HEAT-repeat" evidence="2">
    <location>
        <begin position="433"/>
        <end position="626"/>
    </location>
</feature>
<sequence length="943" mass="100710">MSPSGLNVDHIWQSLNADKGKRSGVSSLAGLPGVLTHSRTLPRESTPSGPAADLGQPVKVEAPAIDELTTRLQLSTAERDQLWGTLRRDINCLGDTDRGTRKRAAEKLQKVLLPANGSTTSFTPELLQVTICGPMLPPLVRMLSDSAERCRELCVGIIAESLARLPEPAVLLPAFMPTLAARLGASPVQETSEEVRLQVVRMIAGPILERCGPQLCQHTASLAAILQLALADPFHEIKKAGCIGVQRLVRSCPASDLEAYDEQLLTGLLGVLSHQHSRVRMTALTALNALVLKGVQRKLVTELVAPAMQQLVQDRVPTVRGAVYTSVACWLGHGRQPQDPLLPASVQRSFAECLLPVLVLGLSDEQAALQQQCLRLVEGVGASFSHLQPLTVPQNQSHHQGQALSSGGSAIPEPMAIDAAPSLPAQFRQPFQTDPGAGCCSMAQELLPKLLTPLLKGLREWTLGLRLGAARTLRSLLLLAQNTSAAHLPSLLPALRSAAGDEDVEVAAAVVGAAHLLGAQCPVGAWLPLALEAVAATKLTEPSRANALVILSALLYGAGQMQRHIQDADVQLATDALSADEVRACELPAVKLQVLAVITNLLSLAACPARRASEQLWQLLLQLQATPGQPQLEAGARDVCGQLATACGLSSSDELTSQFAPALLQNLEQGHERWTAAHPDCRVFAALLQCCPAASLPALMPAILPILTLCLGDSRDAAMRLELLQLLDSRLEAGSMGEAEAEQVLRQALLPCLVWRAGKIAAAARFAAITALATIFRTKLLSGATAGGLLHGEGPLLPAMIQSMEEDYYPETRVMACHALHASLLLAGPHLMPSQLRAVYPEILKRLDDSSNDVRVEACKVAIAWAMGLRTRYSKEDVDHLVSGMLIHMDDPEEIIRNAVCEALEAIAAKEPNLVKQCLLNRQTSHVNQLLCQQLLTVCVANQ</sequence>
<evidence type="ECO:0000259" key="2">
    <source>
        <dbReference type="Pfam" id="PF24573"/>
    </source>
</evidence>
<dbReference type="InterPro" id="IPR052623">
    <property type="entry name" value="DAAF5"/>
</dbReference>
<dbReference type="InterPro" id="IPR011989">
    <property type="entry name" value="ARM-like"/>
</dbReference>
<dbReference type="InterPro" id="IPR016024">
    <property type="entry name" value="ARM-type_fold"/>
</dbReference>
<dbReference type="InterPro" id="IPR056497">
    <property type="entry name" value="HEAT_DAAF5"/>
</dbReference>
<gene>
    <name evidence="4" type="ORF">WJX74_008719</name>
</gene>
<name>A0AAW1RFG6_9CHLO</name>
<reference evidence="4 5" key="1">
    <citation type="journal article" date="2024" name="Nat. Commun.">
        <title>Phylogenomics reveals the evolutionary origins of lichenization in chlorophyte algae.</title>
        <authorList>
            <person name="Puginier C."/>
            <person name="Libourel C."/>
            <person name="Otte J."/>
            <person name="Skaloud P."/>
            <person name="Haon M."/>
            <person name="Grisel S."/>
            <person name="Petersen M."/>
            <person name="Berrin J.G."/>
            <person name="Delaux P.M."/>
            <person name="Dal Grande F."/>
            <person name="Keller J."/>
        </authorList>
    </citation>
    <scope>NUCLEOTIDE SEQUENCE [LARGE SCALE GENOMIC DNA]</scope>
    <source>
        <strain evidence="4 5">SAG 2145</strain>
    </source>
</reference>
<keyword evidence="5" id="KW-1185">Reference proteome</keyword>
<dbReference type="Pfam" id="PF24573">
    <property type="entry name" value="HEAT_DAAF5"/>
    <property type="match status" value="1"/>
</dbReference>
<comment type="caution">
    <text evidence="4">The sequence shown here is derived from an EMBL/GenBank/DDBJ whole genome shotgun (WGS) entry which is preliminary data.</text>
</comment>
<dbReference type="Proteomes" id="UP001438707">
    <property type="component" value="Unassembled WGS sequence"/>
</dbReference>
<evidence type="ECO:0000313" key="5">
    <source>
        <dbReference type="Proteomes" id="UP001438707"/>
    </source>
</evidence>
<dbReference type="Gene3D" id="1.25.10.10">
    <property type="entry name" value="Leucine-rich Repeat Variant"/>
    <property type="match status" value="3"/>
</dbReference>
<feature type="region of interest" description="Disordered" evidence="1">
    <location>
        <begin position="28"/>
        <end position="55"/>
    </location>
</feature>